<dbReference type="AlphaFoldDB" id="A0A176W4N2"/>
<evidence type="ECO:0000256" key="1">
    <source>
        <dbReference type="SAM" id="MobiDB-lite"/>
    </source>
</evidence>
<protein>
    <submittedName>
        <fullName evidence="2">Uncharacterized protein</fullName>
    </submittedName>
</protein>
<organism evidence="2 3">
    <name type="scientific">Marchantia polymorpha subsp. ruderalis</name>
    <dbReference type="NCBI Taxonomy" id="1480154"/>
    <lineage>
        <taxon>Eukaryota</taxon>
        <taxon>Viridiplantae</taxon>
        <taxon>Streptophyta</taxon>
        <taxon>Embryophyta</taxon>
        <taxon>Marchantiophyta</taxon>
        <taxon>Marchantiopsida</taxon>
        <taxon>Marchantiidae</taxon>
        <taxon>Marchantiales</taxon>
        <taxon>Marchantiaceae</taxon>
        <taxon>Marchantia</taxon>
    </lineage>
</organism>
<name>A0A176W4N2_MARPO</name>
<comment type="caution">
    <text evidence="2">The sequence shown here is derived from an EMBL/GenBank/DDBJ whole genome shotgun (WGS) entry which is preliminary data.</text>
</comment>
<evidence type="ECO:0000313" key="3">
    <source>
        <dbReference type="Proteomes" id="UP000077202"/>
    </source>
</evidence>
<proteinExistence type="predicted"/>
<sequence length="163" mass="17733">MAGIAGGRLEKERTMKDTLARIVLHVESAQEHKGRGTRREGREGGTVQSGRWLAMENGSDGGAEAEIWKEEEGGLVGCGGISGAGDQDEDRIKKVKKVGPLATTMFRGKRGNPGLKNGSIALLLYYHQLPTMEKATTWLLEQEQQQQGYNGDEPVASMMFSID</sequence>
<keyword evidence="3" id="KW-1185">Reference proteome</keyword>
<feature type="region of interest" description="Disordered" evidence="1">
    <location>
        <begin position="28"/>
        <end position="47"/>
    </location>
</feature>
<gene>
    <name evidence="2" type="ORF">AXG93_1062s1120</name>
</gene>
<feature type="compositionally biased region" description="Basic and acidic residues" evidence="1">
    <location>
        <begin position="28"/>
        <end position="43"/>
    </location>
</feature>
<reference evidence="2" key="1">
    <citation type="submission" date="2016-03" db="EMBL/GenBank/DDBJ databases">
        <title>Mechanisms controlling the formation of the plant cell surface in tip-growing cells are functionally conserved among land plants.</title>
        <authorList>
            <person name="Honkanen S."/>
            <person name="Jones V.A."/>
            <person name="Morieri G."/>
            <person name="Champion C."/>
            <person name="Hetherington A.J."/>
            <person name="Kelly S."/>
            <person name="Saint-Marcoux D."/>
            <person name="Proust H."/>
            <person name="Prescott H."/>
            <person name="Dolan L."/>
        </authorList>
    </citation>
    <scope>NUCLEOTIDE SEQUENCE [LARGE SCALE GENOMIC DNA]</scope>
    <source>
        <tissue evidence="2">Whole gametophyte</tissue>
    </source>
</reference>
<accession>A0A176W4N2</accession>
<dbReference type="Proteomes" id="UP000077202">
    <property type="component" value="Unassembled WGS sequence"/>
</dbReference>
<dbReference type="EMBL" id="LVLJ01001793">
    <property type="protein sequence ID" value="OAE27980.1"/>
    <property type="molecule type" value="Genomic_DNA"/>
</dbReference>
<evidence type="ECO:0000313" key="2">
    <source>
        <dbReference type="EMBL" id="OAE27980.1"/>
    </source>
</evidence>